<feature type="transmembrane region" description="Helical" evidence="1">
    <location>
        <begin position="71"/>
        <end position="89"/>
    </location>
</feature>
<name>A0A4V2JZE4_9APHY</name>
<organism evidence="2">
    <name type="scientific">Dichomitus squalens</name>
    <dbReference type="NCBI Taxonomy" id="114155"/>
    <lineage>
        <taxon>Eukaryota</taxon>
        <taxon>Fungi</taxon>
        <taxon>Dikarya</taxon>
        <taxon>Basidiomycota</taxon>
        <taxon>Agaricomycotina</taxon>
        <taxon>Agaricomycetes</taxon>
        <taxon>Polyporales</taxon>
        <taxon>Polyporaceae</taxon>
        <taxon>Dichomitus</taxon>
    </lineage>
</organism>
<gene>
    <name evidence="2" type="ORF">BD311DRAFT_537060</name>
</gene>
<proteinExistence type="predicted"/>
<keyword evidence="1" id="KW-0812">Transmembrane</keyword>
<evidence type="ECO:0000256" key="1">
    <source>
        <dbReference type="SAM" id="Phobius"/>
    </source>
</evidence>
<sequence length="162" mass="17304">MQLGRMCRHSPSLLVPAVRLEIRDHGAMIFLLGTGGSCSDSESPSALGAVRTSVATLTSSVARMMSRTTSAGLRFSCITFTIAVSLIAANRLQISVLYDSWGQVQMVASVLPRTPCIRVSSSPCSHQMSHVEFVTGIANREAVRVSFTRMGSMNAVRAVATL</sequence>
<reference evidence="2" key="1">
    <citation type="submission" date="2019-01" db="EMBL/GenBank/DDBJ databases">
        <title>Draft genome sequences of three monokaryotic isolates of the white-rot basidiomycete fungus Dichomitus squalens.</title>
        <authorList>
            <consortium name="DOE Joint Genome Institute"/>
            <person name="Lopez S.C."/>
            <person name="Andreopoulos B."/>
            <person name="Pangilinan J."/>
            <person name="Lipzen A."/>
            <person name="Riley R."/>
            <person name="Ahrendt S."/>
            <person name="Ng V."/>
            <person name="Barry K."/>
            <person name="Daum C."/>
            <person name="Grigoriev I.V."/>
            <person name="Hilden K.S."/>
            <person name="Makela M.R."/>
            <person name="de Vries R.P."/>
        </authorList>
    </citation>
    <scope>NUCLEOTIDE SEQUENCE [LARGE SCALE GENOMIC DNA]</scope>
    <source>
        <strain evidence="2">OM18370.1</strain>
    </source>
</reference>
<protein>
    <submittedName>
        <fullName evidence="2">Uncharacterized protein</fullName>
    </submittedName>
</protein>
<accession>A0A4V2JZE4</accession>
<dbReference type="AlphaFoldDB" id="A0A4V2JZE4"/>
<dbReference type="EMBL" id="ML143473">
    <property type="protein sequence ID" value="TBU24743.1"/>
    <property type="molecule type" value="Genomic_DNA"/>
</dbReference>
<evidence type="ECO:0000313" key="2">
    <source>
        <dbReference type="EMBL" id="TBU24743.1"/>
    </source>
</evidence>
<keyword evidence="1" id="KW-1133">Transmembrane helix</keyword>
<keyword evidence="1" id="KW-0472">Membrane</keyword>
<dbReference type="Proteomes" id="UP000292957">
    <property type="component" value="Unassembled WGS sequence"/>
</dbReference>